<evidence type="ECO:0000313" key="2">
    <source>
        <dbReference type="Proteomes" id="UP001569175"/>
    </source>
</evidence>
<sequence length="119" mass="13419">MSESSNSYFKSLVELASESWRFAKANERVLAKLAMKDQTRFQSQLKWFVKKIADELETSGLKIIDLEGQDYDAGMAVSAINIDDFDESEELYIDQVLSPLIMSEKGIEQMGTVILGSKK</sequence>
<evidence type="ECO:0000313" key="1">
    <source>
        <dbReference type="EMBL" id="MEZ8055325.1"/>
    </source>
</evidence>
<dbReference type="EMBL" id="JBGOOL010000070">
    <property type="protein sequence ID" value="MEZ8055325.1"/>
    <property type="molecule type" value="Genomic_DNA"/>
</dbReference>
<protein>
    <submittedName>
        <fullName evidence="1">Uncharacterized protein</fullName>
    </submittedName>
</protein>
<name>A0ABV4KVE4_9VIBR</name>
<reference evidence="1 2" key="1">
    <citation type="submission" date="2024-06" db="EMBL/GenBank/DDBJ databases">
        <authorList>
            <person name="Steensen K."/>
            <person name="Seneca J."/>
            <person name="Bartlau N."/>
            <person name="Yu A.X."/>
            <person name="Polz M.F."/>
        </authorList>
    </citation>
    <scope>NUCLEOTIDE SEQUENCE [LARGE SCALE GENOMIC DNA]</scope>
    <source>
        <strain evidence="1 2">1F9</strain>
    </source>
</reference>
<accession>A0ABV4KVE4</accession>
<dbReference type="RefSeq" id="WP_076655960.1">
    <property type="nucleotide sequence ID" value="NZ_JBFRME010000237.1"/>
</dbReference>
<dbReference type="Proteomes" id="UP001569175">
    <property type="component" value="Unassembled WGS sequence"/>
</dbReference>
<gene>
    <name evidence="1" type="ORF">ACED57_19575</name>
</gene>
<proteinExistence type="predicted"/>
<comment type="caution">
    <text evidence="1">The sequence shown here is derived from an EMBL/GenBank/DDBJ whole genome shotgun (WGS) entry which is preliminary data.</text>
</comment>
<keyword evidence="2" id="KW-1185">Reference proteome</keyword>
<organism evidence="1 2">
    <name type="scientific">Vibrio atlanticus</name>
    <dbReference type="NCBI Taxonomy" id="693153"/>
    <lineage>
        <taxon>Bacteria</taxon>
        <taxon>Pseudomonadati</taxon>
        <taxon>Pseudomonadota</taxon>
        <taxon>Gammaproteobacteria</taxon>
        <taxon>Vibrionales</taxon>
        <taxon>Vibrionaceae</taxon>
        <taxon>Vibrio</taxon>
    </lineage>
</organism>